<accession>A0ABW5X7T4</accession>
<dbReference type="RefSeq" id="WP_251739091.1">
    <property type="nucleotide sequence ID" value="NZ_JBHUOJ010000032.1"/>
</dbReference>
<evidence type="ECO:0000313" key="2">
    <source>
        <dbReference type="Proteomes" id="UP001597438"/>
    </source>
</evidence>
<dbReference type="Proteomes" id="UP001597438">
    <property type="component" value="Unassembled WGS sequence"/>
</dbReference>
<name>A0ABW5X7T4_9FLAO</name>
<gene>
    <name evidence="1" type="ORF">ACFSYS_13355</name>
</gene>
<comment type="caution">
    <text evidence="1">The sequence shown here is derived from an EMBL/GenBank/DDBJ whole genome shotgun (WGS) entry which is preliminary data.</text>
</comment>
<evidence type="ECO:0000313" key="1">
    <source>
        <dbReference type="EMBL" id="MFD2834278.1"/>
    </source>
</evidence>
<keyword evidence="2" id="KW-1185">Reference proteome</keyword>
<dbReference type="EMBL" id="JBHUOJ010000032">
    <property type="protein sequence ID" value="MFD2834278.1"/>
    <property type="molecule type" value="Genomic_DNA"/>
</dbReference>
<dbReference type="InterPro" id="IPR021272">
    <property type="entry name" value="DUF2851"/>
</dbReference>
<dbReference type="Pfam" id="PF11013">
    <property type="entry name" value="DUF2851"/>
    <property type="match status" value="1"/>
</dbReference>
<reference evidence="2" key="1">
    <citation type="journal article" date="2019" name="Int. J. Syst. Evol. Microbiol.">
        <title>The Global Catalogue of Microorganisms (GCM) 10K type strain sequencing project: providing services to taxonomists for standard genome sequencing and annotation.</title>
        <authorList>
            <consortium name="The Broad Institute Genomics Platform"/>
            <consortium name="The Broad Institute Genome Sequencing Center for Infectious Disease"/>
            <person name="Wu L."/>
            <person name="Ma J."/>
        </authorList>
    </citation>
    <scope>NUCLEOTIDE SEQUENCE [LARGE SCALE GENOMIC DNA]</scope>
    <source>
        <strain evidence="2">KCTC 52925</strain>
    </source>
</reference>
<sequence>MKEELLYHIWKFKKFHWEAAFTVTNEALHIIHPGSQNSLAGPDFFNAKIKIGGQLWAGNVEIHSKASHWYAHHHEIDQQYDNVILHVVWEMDAEIFRKDQSVIPTLVLKPLVNPELLENYKELLKRKHSKINCEKDFGSFSGFQISHWLERLYFERLELKFSEIQLMLDEHSNHWEQVFFIQLFKSFGLNHNGLFFAEVAKAIGVKTVQKLAGDQFAMEALFLGMANLITGEDQYAQDLKKEFQYLKSKFSLKEVSLVKAQFFRLRPDNFPTIRLVQLAAIFAKNSGLFRKIMEAESILAIYKILDIEVCAYWKEHYNFGKNHPPKKKKLSKKFMDLIIINGIVPIRYAYSKSFDKHIDLSQNLLEKLPSEKNAIIDLFEGLRPNTSQNAMNSQALIHLKRNYCDRNNCLHCELGASLLRKSF</sequence>
<protein>
    <submittedName>
        <fullName evidence="1">DUF2851 family protein</fullName>
    </submittedName>
</protein>
<organism evidence="1 2">
    <name type="scientific">Christiangramia antarctica</name>
    <dbReference type="NCBI Taxonomy" id="2058158"/>
    <lineage>
        <taxon>Bacteria</taxon>
        <taxon>Pseudomonadati</taxon>
        <taxon>Bacteroidota</taxon>
        <taxon>Flavobacteriia</taxon>
        <taxon>Flavobacteriales</taxon>
        <taxon>Flavobacteriaceae</taxon>
        <taxon>Christiangramia</taxon>
    </lineage>
</organism>
<proteinExistence type="predicted"/>